<evidence type="ECO:0000313" key="4">
    <source>
        <dbReference type="Proteomes" id="UP001494672"/>
    </source>
</evidence>
<keyword evidence="4" id="KW-1185">Reference proteome</keyword>
<dbReference type="EMBL" id="JBBNGJ010000005">
    <property type="protein sequence ID" value="MEQ2592940.1"/>
    <property type="molecule type" value="Genomic_DNA"/>
</dbReference>
<feature type="region of interest" description="Disordered" evidence="1">
    <location>
        <begin position="38"/>
        <end position="74"/>
    </location>
</feature>
<reference evidence="3 4" key="1">
    <citation type="submission" date="2024-04" db="EMBL/GenBank/DDBJ databases">
        <title>Human intestinal bacterial collection.</title>
        <authorList>
            <person name="Pauvert C."/>
            <person name="Hitch T.C.A."/>
            <person name="Clavel T."/>
        </authorList>
    </citation>
    <scope>NUCLEOTIDE SEQUENCE [LARGE SCALE GENOMIC DNA]</scope>
    <source>
        <strain evidence="3 4">CLA-AA-H181</strain>
    </source>
</reference>
<evidence type="ECO:0000313" key="3">
    <source>
        <dbReference type="EMBL" id="MEQ2592940.1"/>
    </source>
</evidence>
<accession>A0ABV1I9N4</accession>
<protein>
    <recommendedName>
        <fullName evidence="5">DUF4352 domain-containing protein</fullName>
    </recommendedName>
</protein>
<sequence>MRKKILLAMALTGLSALMITGCASPVIESKKEILESELGNKNLQDSDEDSDDGKTTEETEMVTTEDTTVEEEASASYTSIKEQVLLDKDGVKVTATGYSVNEYDEDQIEVTVENNTDKDLTIGSEKIVINGYMDWVFWGVDVAAGKKCNSCVTLSDDTTKIAGITNIGTVEFYFWAEEKDKDSYEDIFKDEYYKLETSQVGEEVDANTDKQEIYSADGIRITALGNETDEYGNTNLYFCMENNTGKNVYINLEDMSIDGLMFNAYVTLTVFDSRKGIGVITIYKDDLEESKIREIKNVEFKLEMEDTDTMDDILTTDVIKFPVE</sequence>
<gene>
    <name evidence="3" type="ORF">AAAU18_08485</name>
</gene>
<name>A0ABV1I9N4_9FIRM</name>
<comment type="caution">
    <text evidence="3">The sequence shown here is derived from an EMBL/GenBank/DDBJ whole genome shotgun (WGS) entry which is preliminary data.</text>
</comment>
<evidence type="ECO:0008006" key="5">
    <source>
        <dbReference type="Google" id="ProtNLM"/>
    </source>
</evidence>
<evidence type="ECO:0000256" key="1">
    <source>
        <dbReference type="SAM" id="MobiDB-lite"/>
    </source>
</evidence>
<organism evidence="3 4">
    <name type="scientific">Coprococcus aceti</name>
    <dbReference type="NCBI Taxonomy" id="2981786"/>
    <lineage>
        <taxon>Bacteria</taxon>
        <taxon>Bacillati</taxon>
        <taxon>Bacillota</taxon>
        <taxon>Clostridia</taxon>
        <taxon>Lachnospirales</taxon>
        <taxon>Lachnospiraceae</taxon>
        <taxon>Coprococcus</taxon>
    </lineage>
</organism>
<feature type="chain" id="PRO_5046238957" description="DUF4352 domain-containing protein" evidence="2">
    <location>
        <begin position="24"/>
        <end position="324"/>
    </location>
</feature>
<evidence type="ECO:0000256" key="2">
    <source>
        <dbReference type="SAM" id="SignalP"/>
    </source>
</evidence>
<dbReference type="Proteomes" id="UP001494672">
    <property type="component" value="Unassembled WGS sequence"/>
</dbReference>
<keyword evidence="2" id="KW-0732">Signal</keyword>
<feature type="signal peptide" evidence="2">
    <location>
        <begin position="1"/>
        <end position="23"/>
    </location>
</feature>
<proteinExistence type="predicted"/>
<dbReference type="PROSITE" id="PS51257">
    <property type="entry name" value="PROKAR_LIPOPROTEIN"/>
    <property type="match status" value="1"/>
</dbReference>
<dbReference type="RefSeq" id="WP_055146838.1">
    <property type="nucleotide sequence ID" value="NZ_JBBNGJ010000005.1"/>
</dbReference>